<dbReference type="AlphaFoldDB" id="A0A2U1NFF3"/>
<dbReference type="STRING" id="35608.A0A2U1NFF3"/>
<protein>
    <submittedName>
        <fullName evidence="1">Uncharacterized protein</fullName>
    </submittedName>
</protein>
<dbReference type="OrthoDB" id="1749765at2759"/>
<comment type="caution">
    <text evidence="1">The sequence shown here is derived from an EMBL/GenBank/DDBJ whole genome shotgun (WGS) entry which is preliminary data.</text>
</comment>
<proteinExistence type="predicted"/>
<evidence type="ECO:0000313" key="2">
    <source>
        <dbReference type="Proteomes" id="UP000245207"/>
    </source>
</evidence>
<sequence>MVSFISTASSYHHFISPIITPPPLNIAPISHLGFKQISTTPKIVVTNNNKTSTSGSGSGFSLSKEEEELERQIYEFMKNSNTPNDFPTKKQLLDAGRLDLVTAISNTGGWLAFGWDDDLDPPHPHFDTTSSL</sequence>
<name>A0A2U1NFF3_ARTAN</name>
<reference evidence="1 2" key="1">
    <citation type="journal article" date="2018" name="Mol. Plant">
        <title>The genome of Artemisia annua provides insight into the evolution of Asteraceae family and artemisinin biosynthesis.</title>
        <authorList>
            <person name="Shen Q."/>
            <person name="Zhang L."/>
            <person name="Liao Z."/>
            <person name="Wang S."/>
            <person name="Yan T."/>
            <person name="Shi P."/>
            <person name="Liu M."/>
            <person name="Fu X."/>
            <person name="Pan Q."/>
            <person name="Wang Y."/>
            <person name="Lv Z."/>
            <person name="Lu X."/>
            <person name="Zhang F."/>
            <person name="Jiang W."/>
            <person name="Ma Y."/>
            <person name="Chen M."/>
            <person name="Hao X."/>
            <person name="Li L."/>
            <person name="Tang Y."/>
            <person name="Lv G."/>
            <person name="Zhou Y."/>
            <person name="Sun X."/>
            <person name="Brodelius P.E."/>
            <person name="Rose J.K.C."/>
            <person name="Tang K."/>
        </authorList>
    </citation>
    <scope>NUCLEOTIDE SEQUENCE [LARGE SCALE GENOMIC DNA]</scope>
    <source>
        <strain evidence="2">cv. Huhao1</strain>
        <tissue evidence="1">Leaf</tissue>
    </source>
</reference>
<organism evidence="1 2">
    <name type="scientific">Artemisia annua</name>
    <name type="common">Sweet wormwood</name>
    <dbReference type="NCBI Taxonomy" id="35608"/>
    <lineage>
        <taxon>Eukaryota</taxon>
        <taxon>Viridiplantae</taxon>
        <taxon>Streptophyta</taxon>
        <taxon>Embryophyta</taxon>
        <taxon>Tracheophyta</taxon>
        <taxon>Spermatophyta</taxon>
        <taxon>Magnoliopsida</taxon>
        <taxon>eudicotyledons</taxon>
        <taxon>Gunneridae</taxon>
        <taxon>Pentapetalae</taxon>
        <taxon>asterids</taxon>
        <taxon>campanulids</taxon>
        <taxon>Asterales</taxon>
        <taxon>Asteraceae</taxon>
        <taxon>Asteroideae</taxon>
        <taxon>Anthemideae</taxon>
        <taxon>Artemisiinae</taxon>
        <taxon>Artemisia</taxon>
    </lineage>
</organism>
<dbReference type="PANTHER" id="PTHR47434">
    <property type="entry name" value="PROTEIN PTST HOMOLOG 3, CHLOROPLASTIC"/>
    <property type="match status" value="1"/>
</dbReference>
<dbReference type="Proteomes" id="UP000245207">
    <property type="component" value="Unassembled WGS sequence"/>
</dbReference>
<keyword evidence="2" id="KW-1185">Reference proteome</keyword>
<accession>A0A2U1NFF3</accession>
<dbReference type="PANTHER" id="PTHR47434:SF1">
    <property type="entry name" value="PROTEIN PTST HOMOLOG 2, CHLOROPLASTIC"/>
    <property type="match status" value="1"/>
</dbReference>
<gene>
    <name evidence="1" type="ORF">CTI12_AA271200</name>
</gene>
<dbReference type="EMBL" id="PKPP01002928">
    <property type="protein sequence ID" value="PWA72252.1"/>
    <property type="molecule type" value="Genomic_DNA"/>
</dbReference>
<evidence type="ECO:0000313" key="1">
    <source>
        <dbReference type="EMBL" id="PWA72252.1"/>
    </source>
</evidence>